<evidence type="ECO:0000256" key="3">
    <source>
        <dbReference type="ARBA" id="ARBA00022989"/>
    </source>
</evidence>
<keyword evidence="10" id="KW-1185">Reference proteome</keyword>
<feature type="transmembrane region" description="Helical" evidence="7">
    <location>
        <begin position="511"/>
        <end position="537"/>
    </location>
</feature>
<evidence type="ECO:0000256" key="4">
    <source>
        <dbReference type="ARBA" id="ARBA00023136"/>
    </source>
</evidence>
<evidence type="ECO:0000313" key="9">
    <source>
        <dbReference type="EMBL" id="CAK0849006.1"/>
    </source>
</evidence>
<evidence type="ECO:0000256" key="7">
    <source>
        <dbReference type="SAM" id="Phobius"/>
    </source>
</evidence>
<evidence type="ECO:0000313" key="10">
    <source>
        <dbReference type="Proteomes" id="UP001189429"/>
    </source>
</evidence>
<dbReference type="SUPFAM" id="SSF82866">
    <property type="entry name" value="Multidrug efflux transporter AcrB transmembrane domain"/>
    <property type="match status" value="1"/>
</dbReference>
<accession>A0ABN9TSQ0</accession>
<evidence type="ECO:0000259" key="8">
    <source>
        <dbReference type="Pfam" id="PF03176"/>
    </source>
</evidence>
<evidence type="ECO:0000256" key="1">
    <source>
        <dbReference type="ARBA" id="ARBA00004141"/>
    </source>
</evidence>
<keyword evidence="3 7" id="KW-1133">Transmembrane helix</keyword>
<feature type="transmembrane region" description="Helical" evidence="7">
    <location>
        <begin position="413"/>
        <end position="431"/>
    </location>
</feature>
<keyword evidence="2 7" id="KW-0812">Transmembrane</keyword>
<keyword evidence="5" id="KW-0325">Glycoprotein</keyword>
<dbReference type="EMBL" id="CAUYUJ010015027">
    <property type="protein sequence ID" value="CAK0849006.1"/>
    <property type="molecule type" value="Genomic_DNA"/>
</dbReference>
<evidence type="ECO:0000256" key="5">
    <source>
        <dbReference type="ARBA" id="ARBA00023180"/>
    </source>
</evidence>
<comment type="subcellular location">
    <subcellularLocation>
        <location evidence="1">Membrane</location>
        <topology evidence="1">Multi-pass membrane protein</topology>
    </subcellularLocation>
</comment>
<dbReference type="Pfam" id="PF03176">
    <property type="entry name" value="MMPL"/>
    <property type="match status" value="1"/>
</dbReference>
<sequence length="637" mass="68966">MPLNFKPPPAAEQVCSEAELSSSSDLTGCALFWCEAQQNDVDDGSCQCFRNATEAGDCKVEYRMVGLEDSNLDAAVAVVADDLGVPQGDLEVGSGLQVLIEDWVTGQIDVNGMASILGSHSGAPVACTGVDPRLCYCGSWACDSMPMGMVQSSLAYARRLSAEHGRSRSLSAYSVASHAEVEVVLGISVAGRPALVGKTGGVEWKFINNFNMAQPWTQRDLHSLCNSYPETLRVHMSFCWIDDFKKFAIRKGDKFPVPYSRFTNLFSRFRDVGTASSRRGPVAPGHYVWMDGDNVKACFLLFELDLDTDAQTDEALAEKDQWDSFLEAFRVDASDYTAGAFHTSKLWVRVEAQRALIYSTLTTLVTVFILAFLSMVIVTRNAYLSIFVTASTIGVVCGLGFVVVVVLQWEVGAIEVISLIVFVGYALDYSLHVVQKYGTHSQGTCSHAVADHRGPGHGEASDSGAGEGFPQKQRVTYALTSIGTAATGSAITTVGSAVFLLFATLTIFKDIGIMLLITTSLSIFTALVPLPAALMLCGPRDPKDHISPILRLGPRLVQWCLGMVRRSPNKALEIQDEPGDALSANKDWSQRKEVTVGLQSFQPSNDRMLEVESRSALGGSTGAIWVHVPKHVMLEAI</sequence>
<reference evidence="9" key="1">
    <citation type="submission" date="2023-10" db="EMBL/GenBank/DDBJ databases">
        <authorList>
            <person name="Chen Y."/>
            <person name="Shah S."/>
            <person name="Dougan E. K."/>
            <person name="Thang M."/>
            <person name="Chan C."/>
        </authorList>
    </citation>
    <scope>NUCLEOTIDE SEQUENCE [LARGE SCALE GENOMIC DNA]</scope>
</reference>
<feature type="region of interest" description="Disordered" evidence="6">
    <location>
        <begin position="448"/>
        <end position="468"/>
    </location>
</feature>
<dbReference type="PANTHER" id="PTHR45951">
    <property type="entry name" value="PROTEIN DISPATCHED-RELATED"/>
    <property type="match status" value="1"/>
</dbReference>
<name>A0ABN9TSQ0_9DINO</name>
<feature type="transmembrane region" description="Helical" evidence="7">
    <location>
        <begin position="477"/>
        <end position="505"/>
    </location>
</feature>
<proteinExistence type="predicted"/>
<feature type="transmembrane region" description="Helical" evidence="7">
    <location>
        <begin position="384"/>
        <end position="407"/>
    </location>
</feature>
<dbReference type="Gene3D" id="1.20.1640.10">
    <property type="entry name" value="Multidrug efflux transporter AcrB transmembrane domain"/>
    <property type="match status" value="1"/>
</dbReference>
<keyword evidence="4 7" id="KW-0472">Membrane</keyword>
<feature type="domain" description="Membrane transport protein MMPL" evidence="8">
    <location>
        <begin position="475"/>
        <end position="559"/>
    </location>
</feature>
<gene>
    <name evidence="9" type="ORF">PCOR1329_LOCUS41809</name>
</gene>
<evidence type="ECO:0000256" key="2">
    <source>
        <dbReference type="ARBA" id="ARBA00022692"/>
    </source>
</evidence>
<feature type="transmembrane region" description="Helical" evidence="7">
    <location>
        <begin position="355"/>
        <end position="377"/>
    </location>
</feature>
<evidence type="ECO:0000256" key="6">
    <source>
        <dbReference type="SAM" id="MobiDB-lite"/>
    </source>
</evidence>
<feature type="compositionally biased region" description="Basic and acidic residues" evidence="6">
    <location>
        <begin position="449"/>
        <end position="460"/>
    </location>
</feature>
<dbReference type="InterPro" id="IPR004869">
    <property type="entry name" value="MMPL_dom"/>
</dbReference>
<dbReference type="InterPro" id="IPR052081">
    <property type="entry name" value="Dispatched_Hh_regulator"/>
</dbReference>
<protein>
    <recommendedName>
        <fullName evidence="8">Membrane transport protein MMPL domain-containing protein</fullName>
    </recommendedName>
</protein>
<organism evidence="9 10">
    <name type="scientific">Prorocentrum cordatum</name>
    <dbReference type="NCBI Taxonomy" id="2364126"/>
    <lineage>
        <taxon>Eukaryota</taxon>
        <taxon>Sar</taxon>
        <taxon>Alveolata</taxon>
        <taxon>Dinophyceae</taxon>
        <taxon>Prorocentrales</taxon>
        <taxon>Prorocentraceae</taxon>
        <taxon>Prorocentrum</taxon>
    </lineage>
</organism>
<comment type="caution">
    <text evidence="9">The sequence shown here is derived from an EMBL/GenBank/DDBJ whole genome shotgun (WGS) entry which is preliminary data.</text>
</comment>
<dbReference type="Proteomes" id="UP001189429">
    <property type="component" value="Unassembled WGS sequence"/>
</dbReference>